<dbReference type="PRINTS" id="PR00449">
    <property type="entry name" value="RASTRNSFRMNG"/>
</dbReference>
<dbReference type="EMBL" id="CAJNOC010000518">
    <property type="protein sequence ID" value="CAF0771380.1"/>
    <property type="molecule type" value="Genomic_DNA"/>
</dbReference>
<gene>
    <name evidence="3" type="ORF">OXX778_LOCUS4972</name>
</gene>
<dbReference type="InterPro" id="IPR027417">
    <property type="entry name" value="P-loop_NTPase"/>
</dbReference>
<dbReference type="AlphaFoldDB" id="A0A813QPI3"/>
<evidence type="ECO:0000313" key="3">
    <source>
        <dbReference type="EMBL" id="CAF0771380.1"/>
    </source>
</evidence>
<organism evidence="3 4">
    <name type="scientific">Brachionus calyciflorus</name>
    <dbReference type="NCBI Taxonomy" id="104777"/>
    <lineage>
        <taxon>Eukaryota</taxon>
        <taxon>Metazoa</taxon>
        <taxon>Spiralia</taxon>
        <taxon>Gnathifera</taxon>
        <taxon>Rotifera</taxon>
        <taxon>Eurotatoria</taxon>
        <taxon>Monogononta</taxon>
        <taxon>Pseudotrocha</taxon>
        <taxon>Ploima</taxon>
        <taxon>Brachionidae</taxon>
        <taxon>Brachionus</taxon>
    </lineage>
</organism>
<comment type="caution">
    <text evidence="3">The sequence shown here is derived from an EMBL/GenBank/DDBJ whole genome shotgun (WGS) entry which is preliminary data.</text>
</comment>
<keyword evidence="4" id="KW-1185">Reference proteome</keyword>
<name>A0A813QPI3_9BILA</name>
<evidence type="ECO:0000313" key="4">
    <source>
        <dbReference type="Proteomes" id="UP000663879"/>
    </source>
</evidence>
<reference evidence="3" key="1">
    <citation type="submission" date="2021-02" db="EMBL/GenBank/DDBJ databases">
        <authorList>
            <person name="Nowell W R."/>
        </authorList>
    </citation>
    <scope>NUCLEOTIDE SEQUENCE</scope>
    <source>
        <strain evidence="3">Ploen Becks lab</strain>
    </source>
</reference>
<dbReference type="SUPFAM" id="SSF52540">
    <property type="entry name" value="P-loop containing nucleoside triphosphate hydrolases"/>
    <property type="match status" value="1"/>
</dbReference>
<keyword evidence="1" id="KW-0547">Nucleotide-binding</keyword>
<dbReference type="OrthoDB" id="275177at2759"/>
<dbReference type="GO" id="GO:0005525">
    <property type="term" value="F:GTP binding"/>
    <property type="evidence" value="ECO:0007669"/>
    <property type="project" value="UniProtKB-KW"/>
</dbReference>
<dbReference type="Gene3D" id="3.40.50.300">
    <property type="entry name" value="P-loop containing nucleotide triphosphate hydrolases"/>
    <property type="match status" value="1"/>
</dbReference>
<accession>A0A813QPI3</accession>
<protein>
    <submittedName>
        <fullName evidence="3">Uncharacterized protein</fullName>
    </submittedName>
</protein>
<proteinExistence type="predicted"/>
<evidence type="ECO:0000256" key="2">
    <source>
        <dbReference type="ARBA" id="ARBA00023134"/>
    </source>
</evidence>
<dbReference type="Proteomes" id="UP000663879">
    <property type="component" value="Unassembled WGS sequence"/>
</dbReference>
<dbReference type="Pfam" id="PF08477">
    <property type="entry name" value="Roc"/>
    <property type="match status" value="1"/>
</dbReference>
<dbReference type="PANTHER" id="PTHR24073">
    <property type="entry name" value="DRAB5-RELATED"/>
    <property type="match status" value="1"/>
</dbReference>
<sequence length="186" mass="21040">MFKIKIAVVGPARAGKTAISNFLADAGDTIGSEYTPTIGCRILEMEQEMKISNRKEKCDIELWDCSGDLKYDACWTAMSHDANGIVFVFNPYEASQSKELNQWYTHFVQNSGIREECCLVIANKYESETGTPNSSKLGNLFDSIKVIQSNIEKDSEGFREEFKNYIQSVAAYSKSKQDQEEKMILR</sequence>
<evidence type="ECO:0000256" key="1">
    <source>
        <dbReference type="ARBA" id="ARBA00022741"/>
    </source>
</evidence>
<keyword evidence="2" id="KW-0342">GTP-binding</keyword>